<evidence type="ECO:0000256" key="3">
    <source>
        <dbReference type="ARBA" id="ARBA00010200"/>
    </source>
</evidence>
<evidence type="ECO:0000256" key="9">
    <source>
        <dbReference type="ARBA" id="ARBA00022723"/>
    </source>
</evidence>
<keyword evidence="7" id="KW-0963">Cytoplasm</keyword>
<dbReference type="EMBL" id="RCSW01000004">
    <property type="protein sequence ID" value="KAF7951194.1"/>
    <property type="molecule type" value="Genomic_DNA"/>
</dbReference>
<dbReference type="AlphaFoldDB" id="A0A9P5IXT8"/>
<protein>
    <recommendedName>
        <fullName evidence="5">Dipeptidyl peptidase 3</fullName>
        <ecNumber evidence="4">3.4.14.4</ecNumber>
    </recommendedName>
    <alternativeName>
        <fullName evidence="13">Dipeptidyl aminopeptidase III</fullName>
    </alternativeName>
    <alternativeName>
        <fullName evidence="14">Dipeptidyl peptidase III</fullName>
    </alternativeName>
</protein>
<keyword evidence="18" id="KW-1185">Reference proteome</keyword>
<feature type="active site" evidence="15">
    <location>
        <position position="545"/>
    </location>
</feature>
<evidence type="ECO:0000256" key="15">
    <source>
        <dbReference type="PIRSR" id="PIRSR007828-1"/>
    </source>
</evidence>
<evidence type="ECO:0000256" key="11">
    <source>
        <dbReference type="ARBA" id="ARBA00022833"/>
    </source>
</evidence>
<keyword evidence="10" id="KW-0378">Hydrolase</keyword>
<comment type="caution">
    <text evidence="17">The sequence shown here is derived from an EMBL/GenBank/DDBJ whole genome shotgun (WGS) entry which is preliminary data.</text>
</comment>
<evidence type="ECO:0000256" key="4">
    <source>
        <dbReference type="ARBA" id="ARBA00012063"/>
    </source>
</evidence>
<dbReference type="Proteomes" id="UP000710849">
    <property type="component" value="Unassembled WGS sequence"/>
</dbReference>
<evidence type="ECO:0000256" key="12">
    <source>
        <dbReference type="ARBA" id="ARBA00023049"/>
    </source>
</evidence>
<keyword evidence="12" id="KW-0482">Metalloprotease</keyword>
<dbReference type="FunFam" id="3.30.540.30:FF:000001">
    <property type="entry name" value="Dipeptidyl peptidase 3"/>
    <property type="match status" value="1"/>
</dbReference>
<evidence type="ECO:0000256" key="5">
    <source>
        <dbReference type="ARBA" id="ARBA00014713"/>
    </source>
</evidence>
<dbReference type="EC" id="3.4.14.4" evidence="4"/>
<comment type="cofactor">
    <cofactor evidence="16">
        <name>Zn(2+)</name>
        <dbReference type="ChEBI" id="CHEBI:29105"/>
    </cofactor>
    <text evidence="16">Binds 1 zinc ion per subunit.</text>
</comment>
<feature type="binding site" evidence="16">
    <location>
        <position position="544"/>
    </location>
    <ligand>
        <name>Zn(2+)</name>
        <dbReference type="ChEBI" id="CHEBI:29105"/>
        <note>catalytic</note>
    </ligand>
</feature>
<accession>A0A9P5IXT8</accession>
<evidence type="ECO:0000256" key="10">
    <source>
        <dbReference type="ARBA" id="ARBA00022801"/>
    </source>
</evidence>
<evidence type="ECO:0000256" key="1">
    <source>
        <dbReference type="ARBA" id="ARBA00001336"/>
    </source>
</evidence>
<dbReference type="GO" id="GO:0046872">
    <property type="term" value="F:metal ion binding"/>
    <property type="evidence" value="ECO:0007669"/>
    <property type="project" value="UniProtKB-KW"/>
</dbReference>
<dbReference type="InterPro" id="IPR039461">
    <property type="entry name" value="Peptidase_M49"/>
</dbReference>
<evidence type="ECO:0000313" key="18">
    <source>
        <dbReference type="Proteomes" id="UP000710849"/>
    </source>
</evidence>
<dbReference type="RefSeq" id="XP_038736463.1">
    <property type="nucleotide sequence ID" value="XM_038873257.1"/>
</dbReference>
<reference evidence="17 18" key="1">
    <citation type="journal article" date="2020" name="Genome Biol. Evol.">
        <title>Comparative genomics of Sclerotiniaceae.</title>
        <authorList>
            <person name="Valero Jimenez C.A."/>
            <person name="Steentjes M."/>
            <person name="Scholten O.E."/>
            <person name="Van Kan J.A.L."/>
        </authorList>
    </citation>
    <scope>NUCLEOTIDE SEQUENCE [LARGE SCALE GENOMIC DNA]</scope>
    <source>
        <strain evidence="17 18">MUCL 94</strain>
    </source>
</reference>
<evidence type="ECO:0000256" key="14">
    <source>
        <dbReference type="ARBA" id="ARBA00032119"/>
    </source>
</evidence>
<dbReference type="FunFam" id="3.30.540.30:FF:000002">
    <property type="entry name" value="Dipeptidyl peptidase 3"/>
    <property type="match status" value="1"/>
</dbReference>
<organism evidence="17 18">
    <name type="scientific">Botrytis byssoidea</name>
    <dbReference type="NCBI Taxonomy" id="139641"/>
    <lineage>
        <taxon>Eukaryota</taxon>
        <taxon>Fungi</taxon>
        <taxon>Dikarya</taxon>
        <taxon>Ascomycota</taxon>
        <taxon>Pezizomycotina</taxon>
        <taxon>Leotiomycetes</taxon>
        <taxon>Helotiales</taxon>
        <taxon>Sclerotiniaceae</taxon>
        <taxon>Botrytis</taxon>
    </lineage>
</organism>
<dbReference type="PANTHER" id="PTHR23422">
    <property type="entry name" value="DIPEPTIDYL PEPTIDASE III-RELATED"/>
    <property type="match status" value="1"/>
</dbReference>
<evidence type="ECO:0000256" key="8">
    <source>
        <dbReference type="ARBA" id="ARBA00022670"/>
    </source>
</evidence>
<evidence type="ECO:0000313" key="17">
    <source>
        <dbReference type="EMBL" id="KAF7951194.1"/>
    </source>
</evidence>
<sequence>MSKCFPGRLKHAYSLAHCFTPRQPHRPCLPRHFNTRSFSQHLLIPSSFHKIQQFQRKFSTMNAQELKHFLADSPPSVVQLEIKKHFEALSDKEKRYAHYISRASTARKFIMDTKFIWMLGVSSKYVNRLQERRLTLHDRASVHGTRITLRQVSPESEDIYDFIVELHKSFDGNWSSAQKKAGISDGDLKFFLEYCGQFLGNCGNYKYFGDSKIIPRCDEKVFEALAALSPKAKQHYEATKGAIFPTQDPGLMHLGFPDDGHLTNYYPDSTSITKSDIIAVGDFLEQKGLLVENTRLRKSPEGSFEVLLASAVTSVPPEGSDIGKETDFTIEEGPLKGSKLKIAFGDHSKELALIAENCKKAAENAANNTQKNMYEAYAKSFETGSSQVFKDSQRYWIRDKGPSVESNIGFIETLRDPQGVRAEFQGFAAMVNAERTRAFGGLVNAAESLIPKLPWGTEFEKDKFLSPDFTSLEVLTFAGAGIPAGINIPNYDDIRQTEGFKNVSLGNVLSAKAPNEKIPFIRDEDLEVFSKYRDAAFEVQVGVHELLGHGTGKLLQETKPGVYNFDINNPPVNPLTGKPITTWYKPGQTWGSVFGSVASSYEECRAEAIAMALSCDFEVLKIFGYGDGTPDMNNEAGDVLYAAWLSMARMGVCSLEIWDPRSTKWGQAHSQARFSILQCFLSAPESFCTITHSTPDLSDLTINLKRHLIPTVGRQAVESYLQKLHIYKSIADVETGVKVYNDMCYVEPEYWGQKVRDQVLKCKQPRKVFVQANTVLGEDGKVELKEYEASCEGMIRSFAERDV</sequence>
<keyword evidence="9 16" id="KW-0479">Metal-binding</keyword>
<comment type="similarity">
    <text evidence="3">Belongs to the peptidase M49 family.</text>
</comment>
<evidence type="ECO:0000256" key="2">
    <source>
        <dbReference type="ARBA" id="ARBA00004496"/>
    </source>
</evidence>
<dbReference type="GO" id="GO:0008235">
    <property type="term" value="F:metalloexopeptidase activity"/>
    <property type="evidence" value="ECO:0007669"/>
    <property type="project" value="InterPro"/>
</dbReference>
<dbReference type="GO" id="GO:0004177">
    <property type="term" value="F:aminopeptidase activity"/>
    <property type="evidence" value="ECO:0007669"/>
    <property type="project" value="UniProtKB-KW"/>
</dbReference>
<dbReference type="Pfam" id="PF03571">
    <property type="entry name" value="Peptidase_M49"/>
    <property type="match status" value="1"/>
</dbReference>
<dbReference type="GO" id="GO:0005737">
    <property type="term" value="C:cytoplasm"/>
    <property type="evidence" value="ECO:0007669"/>
    <property type="project" value="UniProtKB-SubCell"/>
</dbReference>
<name>A0A9P5IXT8_9HELO</name>
<keyword evidence="6" id="KW-0031">Aminopeptidase</keyword>
<evidence type="ECO:0000256" key="13">
    <source>
        <dbReference type="ARBA" id="ARBA00031288"/>
    </source>
</evidence>
<comment type="catalytic activity">
    <reaction evidence="1">
        <text>Release of an N-terminal dipeptide from a peptide comprising four or more residues, with broad specificity. Also acts on dipeptidyl 2-naphthylamides.</text>
        <dbReference type="EC" id="3.4.14.4"/>
    </reaction>
</comment>
<evidence type="ECO:0000256" key="16">
    <source>
        <dbReference type="PIRSR" id="PIRSR007828-2"/>
    </source>
</evidence>
<dbReference type="Gene3D" id="3.30.540.30">
    <property type="match status" value="3"/>
</dbReference>
<evidence type="ECO:0000256" key="7">
    <source>
        <dbReference type="ARBA" id="ARBA00022490"/>
    </source>
</evidence>
<gene>
    <name evidence="17" type="ORF">EAE97_002745</name>
</gene>
<dbReference type="PIRSF" id="PIRSF007828">
    <property type="entry name" value="Dipeptidyl-peptidase_III"/>
    <property type="match status" value="1"/>
</dbReference>
<keyword evidence="11 16" id="KW-0862">Zinc</keyword>
<dbReference type="GeneID" id="62146334"/>
<comment type="subcellular location">
    <subcellularLocation>
        <location evidence="2">Cytoplasm</location>
    </subcellularLocation>
</comment>
<feature type="binding site" evidence="16">
    <location>
        <position position="603"/>
    </location>
    <ligand>
        <name>Zn(2+)</name>
        <dbReference type="ChEBI" id="CHEBI:29105"/>
        <note>catalytic</note>
    </ligand>
</feature>
<dbReference type="GO" id="GO:0006508">
    <property type="term" value="P:proteolysis"/>
    <property type="evidence" value="ECO:0007669"/>
    <property type="project" value="UniProtKB-KW"/>
</dbReference>
<dbReference type="PANTHER" id="PTHR23422:SF11">
    <property type="entry name" value="DIPEPTIDYL PEPTIDASE 3"/>
    <property type="match status" value="1"/>
</dbReference>
<dbReference type="GO" id="GO:0008239">
    <property type="term" value="F:dipeptidyl-peptidase activity"/>
    <property type="evidence" value="ECO:0007669"/>
    <property type="project" value="UniProtKB-EC"/>
</dbReference>
<feature type="binding site" evidence="16">
    <location>
        <position position="549"/>
    </location>
    <ligand>
        <name>Zn(2+)</name>
        <dbReference type="ChEBI" id="CHEBI:29105"/>
        <note>catalytic</note>
    </ligand>
</feature>
<evidence type="ECO:0000256" key="6">
    <source>
        <dbReference type="ARBA" id="ARBA00022438"/>
    </source>
</evidence>
<keyword evidence="8" id="KW-0645">Protease</keyword>
<dbReference type="InterPro" id="IPR005317">
    <property type="entry name" value="Dipeptidyl-peptase3"/>
</dbReference>
<proteinExistence type="inferred from homology"/>